<evidence type="ECO:0000313" key="3">
    <source>
        <dbReference type="Proteomes" id="UP000685013"/>
    </source>
</evidence>
<feature type="transmembrane region" description="Helical" evidence="1">
    <location>
        <begin position="50"/>
        <end position="67"/>
    </location>
</feature>
<keyword evidence="3" id="KW-1185">Reference proteome</keyword>
<gene>
    <name evidence="2" type="ORF">SDJN03_23585</name>
</gene>
<keyword evidence="1" id="KW-1133">Transmembrane helix</keyword>
<proteinExistence type="predicted"/>
<comment type="caution">
    <text evidence="2">The sequence shown here is derived from an EMBL/GenBank/DDBJ whole genome shotgun (WGS) entry which is preliminary data.</text>
</comment>
<keyword evidence="1" id="KW-0812">Transmembrane</keyword>
<feature type="transmembrane region" description="Helical" evidence="1">
    <location>
        <begin position="73"/>
        <end position="97"/>
    </location>
</feature>
<reference evidence="2 3" key="1">
    <citation type="journal article" date="2021" name="Hortic Res">
        <title>The domestication of Cucurbita argyrosperma as revealed by the genome of its wild relative.</title>
        <authorList>
            <person name="Barrera-Redondo J."/>
            <person name="Sanchez-de la Vega G."/>
            <person name="Aguirre-Liguori J.A."/>
            <person name="Castellanos-Morales G."/>
            <person name="Gutierrez-Guerrero Y.T."/>
            <person name="Aguirre-Dugua X."/>
            <person name="Aguirre-Planter E."/>
            <person name="Tenaillon M.I."/>
            <person name="Lira-Saade R."/>
            <person name="Eguiarte L.E."/>
        </authorList>
    </citation>
    <scope>NUCLEOTIDE SEQUENCE [LARGE SCALE GENOMIC DNA]</scope>
    <source>
        <strain evidence="2">JBR-2021</strain>
    </source>
</reference>
<dbReference type="Proteomes" id="UP000685013">
    <property type="component" value="Chromosome 15"/>
</dbReference>
<name>A0AAV6MBZ0_9ROSI</name>
<organism evidence="2 3">
    <name type="scientific">Cucurbita argyrosperma subsp. sororia</name>
    <dbReference type="NCBI Taxonomy" id="37648"/>
    <lineage>
        <taxon>Eukaryota</taxon>
        <taxon>Viridiplantae</taxon>
        <taxon>Streptophyta</taxon>
        <taxon>Embryophyta</taxon>
        <taxon>Tracheophyta</taxon>
        <taxon>Spermatophyta</taxon>
        <taxon>Magnoliopsida</taxon>
        <taxon>eudicotyledons</taxon>
        <taxon>Gunneridae</taxon>
        <taxon>Pentapetalae</taxon>
        <taxon>rosids</taxon>
        <taxon>fabids</taxon>
        <taxon>Cucurbitales</taxon>
        <taxon>Cucurbitaceae</taxon>
        <taxon>Cucurbiteae</taxon>
        <taxon>Cucurbita</taxon>
    </lineage>
</organism>
<protein>
    <submittedName>
        <fullName evidence="2">Uncharacterized protein</fullName>
    </submittedName>
</protein>
<evidence type="ECO:0000256" key="1">
    <source>
        <dbReference type="SAM" id="Phobius"/>
    </source>
</evidence>
<dbReference type="AlphaFoldDB" id="A0AAV6MBZ0"/>
<feature type="transmembrane region" description="Helical" evidence="1">
    <location>
        <begin position="132"/>
        <end position="150"/>
    </location>
</feature>
<feature type="non-terminal residue" evidence="2">
    <location>
        <position position="1"/>
    </location>
</feature>
<accession>A0AAV6MBZ0</accession>
<dbReference type="EMBL" id="JAGKQH010000015">
    <property type="protein sequence ID" value="KAG6579137.1"/>
    <property type="molecule type" value="Genomic_DNA"/>
</dbReference>
<sequence>MGSTPQHVSIDMNQFCPIQGASDGLPPTTAMPRPPPPPDSSQTRNNLGKIVFGLTFQAVLALFISPPTSCPPLLMHIFAAAMLISFALSLAALFLQIAYPRIALSSGKIGALLAAIGACTITSVLLKHQHFSWIPWLACGFALMAFILSFK</sequence>
<feature type="transmembrane region" description="Helical" evidence="1">
    <location>
        <begin position="109"/>
        <end position="126"/>
    </location>
</feature>
<evidence type="ECO:0000313" key="2">
    <source>
        <dbReference type="EMBL" id="KAG6579137.1"/>
    </source>
</evidence>
<keyword evidence="1" id="KW-0472">Membrane</keyword>